<reference evidence="1 2" key="1">
    <citation type="journal article" date="2008" name="Nature">
        <title>The genome of Laccaria bicolor provides insights into mycorrhizal symbiosis.</title>
        <authorList>
            <person name="Martin F."/>
            <person name="Aerts A."/>
            <person name="Ahren D."/>
            <person name="Brun A."/>
            <person name="Danchin E.G.J."/>
            <person name="Duchaussoy F."/>
            <person name="Gibon J."/>
            <person name="Kohler A."/>
            <person name="Lindquist E."/>
            <person name="Pereda V."/>
            <person name="Salamov A."/>
            <person name="Shapiro H.J."/>
            <person name="Wuyts J."/>
            <person name="Blaudez D."/>
            <person name="Buee M."/>
            <person name="Brokstein P."/>
            <person name="Canbaeck B."/>
            <person name="Cohen D."/>
            <person name="Courty P.E."/>
            <person name="Coutinho P.M."/>
            <person name="Delaruelle C."/>
            <person name="Detter J.C."/>
            <person name="Deveau A."/>
            <person name="DiFazio S."/>
            <person name="Duplessis S."/>
            <person name="Fraissinet-Tachet L."/>
            <person name="Lucic E."/>
            <person name="Frey-Klett P."/>
            <person name="Fourrey C."/>
            <person name="Feussner I."/>
            <person name="Gay G."/>
            <person name="Grimwood J."/>
            <person name="Hoegger P.J."/>
            <person name="Jain P."/>
            <person name="Kilaru S."/>
            <person name="Labbe J."/>
            <person name="Lin Y.C."/>
            <person name="Legue V."/>
            <person name="Le Tacon F."/>
            <person name="Marmeisse R."/>
            <person name="Melayah D."/>
            <person name="Montanini B."/>
            <person name="Muratet M."/>
            <person name="Nehls U."/>
            <person name="Niculita-Hirzel H."/>
            <person name="Oudot-Le Secq M.P."/>
            <person name="Peter M."/>
            <person name="Quesneville H."/>
            <person name="Rajashekar B."/>
            <person name="Reich M."/>
            <person name="Rouhier N."/>
            <person name="Schmutz J."/>
            <person name="Yin T."/>
            <person name="Chalot M."/>
            <person name="Henrissat B."/>
            <person name="Kuees U."/>
            <person name="Lucas S."/>
            <person name="Van de Peer Y."/>
            <person name="Podila G.K."/>
            <person name="Polle A."/>
            <person name="Pukkila P.J."/>
            <person name="Richardson P.M."/>
            <person name="Rouze P."/>
            <person name="Sanders I.R."/>
            <person name="Stajich J.E."/>
            <person name="Tunlid A."/>
            <person name="Tuskan G."/>
            <person name="Grigoriev I.V."/>
        </authorList>
    </citation>
    <scope>NUCLEOTIDE SEQUENCE [LARGE SCALE GENOMIC DNA]</scope>
    <source>
        <strain evidence="2">S238N-H82 / ATCC MYA-4686</strain>
    </source>
</reference>
<gene>
    <name evidence="1" type="ORF">LACBIDRAFT_331228</name>
</gene>
<dbReference type="Proteomes" id="UP000001194">
    <property type="component" value="Unassembled WGS sequence"/>
</dbReference>
<dbReference type="HOGENOM" id="CLU_020999_5_1_1"/>
<dbReference type="EMBL" id="DS547122">
    <property type="protein sequence ID" value="EDR03716.1"/>
    <property type="molecule type" value="Genomic_DNA"/>
</dbReference>
<dbReference type="InParanoid" id="B0DNV0"/>
<dbReference type="AlphaFoldDB" id="B0DNV0"/>
<name>B0DNV0_LACBS</name>
<proteinExistence type="predicted"/>
<dbReference type="RefSeq" id="XP_001885569.1">
    <property type="nucleotide sequence ID" value="XM_001885534.1"/>
</dbReference>
<evidence type="ECO:0000313" key="2">
    <source>
        <dbReference type="Proteomes" id="UP000001194"/>
    </source>
</evidence>
<dbReference type="OrthoDB" id="3047947at2759"/>
<evidence type="ECO:0000313" key="1">
    <source>
        <dbReference type="EMBL" id="EDR03716.1"/>
    </source>
</evidence>
<dbReference type="GeneID" id="6081191"/>
<protein>
    <submittedName>
        <fullName evidence="1">Predicted protein</fullName>
    </submittedName>
</protein>
<accession>B0DNV0</accession>
<keyword evidence="2" id="KW-1185">Reference proteome</keyword>
<sequence length="446" mass="51218">MSFQSIQRFANLFHNWNGSEQNDPSMSKTMRPSRGSVFVVNSSIVYWRQTVLATPALWSNVDISPPWNLSAIQTYIERSKESLIDLRLFYDFRSPDEHPSTDSAHSLAHILQPHYRRCHTIEVSGVTQTTPAILVVLESMQHSTYPHLRRFQVEGRERPEPDYHELTLRDAPRLTDVRLRGTGLHYFRVPLTNVTELHLAPMRKSLPYEAFFRMIQLCSASLITLVIYDRLFVWWREDVAVSRVCDMPSLRRLHVYGNMLAVSELLLTISAPDLEEIAIAPFVGDDLVPLEEDIQRKKSPRFPKLKTLTLTLSPASGVIELSLDQAEFCFPGIETLVLPNHYWRDVLHGMTSRGGIHSMVPRWPQLDSIAVRALDDDFDMLHQFISDRQQAGAPIRTLYLDAESVKKLVHCEDLKEMVSIVEADPWLAQQSAAFYSEQKLRFLGDH</sequence>
<dbReference type="KEGG" id="lbc:LACBIDRAFT_331228"/>
<organism evidence="2">
    <name type="scientific">Laccaria bicolor (strain S238N-H82 / ATCC MYA-4686)</name>
    <name type="common">Bicoloured deceiver</name>
    <name type="synonym">Laccaria laccata var. bicolor</name>
    <dbReference type="NCBI Taxonomy" id="486041"/>
    <lineage>
        <taxon>Eukaryota</taxon>
        <taxon>Fungi</taxon>
        <taxon>Dikarya</taxon>
        <taxon>Basidiomycota</taxon>
        <taxon>Agaricomycotina</taxon>
        <taxon>Agaricomycetes</taxon>
        <taxon>Agaricomycetidae</taxon>
        <taxon>Agaricales</taxon>
        <taxon>Agaricineae</taxon>
        <taxon>Hydnangiaceae</taxon>
        <taxon>Laccaria</taxon>
    </lineage>
</organism>